<feature type="compositionally biased region" description="Polar residues" evidence="1">
    <location>
        <begin position="90"/>
        <end position="101"/>
    </location>
</feature>
<evidence type="ECO:0000313" key="3">
    <source>
        <dbReference type="Proteomes" id="UP000574390"/>
    </source>
</evidence>
<name>A0A7J6T3W5_PEROL</name>
<gene>
    <name evidence="2" type="ORF">FOZ62_014414</name>
</gene>
<comment type="caution">
    <text evidence="2">The sequence shown here is derived from an EMBL/GenBank/DDBJ whole genome shotgun (WGS) entry which is preliminary data.</text>
</comment>
<organism evidence="2 3">
    <name type="scientific">Perkinsus olseni</name>
    <name type="common">Perkinsus atlanticus</name>
    <dbReference type="NCBI Taxonomy" id="32597"/>
    <lineage>
        <taxon>Eukaryota</taxon>
        <taxon>Sar</taxon>
        <taxon>Alveolata</taxon>
        <taxon>Perkinsozoa</taxon>
        <taxon>Perkinsea</taxon>
        <taxon>Perkinsida</taxon>
        <taxon>Perkinsidae</taxon>
        <taxon>Perkinsus</taxon>
    </lineage>
</organism>
<protein>
    <submittedName>
        <fullName evidence="2">Uncharacterized protein</fullName>
    </submittedName>
</protein>
<evidence type="ECO:0000313" key="2">
    <source>
        <dbReference type="EMBL" id="KAF4739136.1"/>
    </source>
</evidence>
<feature type="compositionally biased region" description="Acidic residues" evidence="1">
    <location>
        <begin position="159"/>
        <end position="168"/>
    </location>
</feature>
<feature type="region of interest" description="Disordered" evidence="1">
    <location>
        <begin position="143"/>
        <end position="173"/>
    </location>
</feature>
<reference evidence="2 3" key="1">
    <citation type="submission" date="2020-04" db="EMBL/GenBank/DDBJ databases">
        <title>Perkinsus olseni comparative genomics.</title>
        <authorList>
            <person name="Bogema D.R."/>
        </authorList>
    </citation>
    <scope>NUCLEOTIDE SEQUENCE [LARGE SCALE GENOMIC DNA]</scope>
    <source>
        <strain evidence="2">ATCC PRA-205</strain>
    </source>
</reference>
<proteinExistence type="predicted"/>
<feature type="region of interest" description="Disordered" evidence="1">
    <location>
        <begin position="90"/>
        <end position="117"/>
    </location>
</feature>
<feature type="non-terminal residue" evidence="2">
    <location>
        <position position="1"/>
    </location>
</feature>
<sequence length="202" mass="21529">LALVACAVVCAACGAATLLVFRSKGHHKIRRLRLVVARAASLFVTEWKLLLRIVAVSLRSTSELRVLLERIDRALTEVLADRDMVGLAVASSQRSNQNSPTAAAASSVGGHNGQGRKLKPAATMALHEFKRSKHSVSFAGTKIAGGGVSAPEESRAESSAEDISEEEGCSPQARVEAAARRYNRGETLPVMQMNNDVGRQRG</sequence>
<dbReference type="EMBL" id="JABANM010010584">
    <property type="protein sequence ID" value="KAF4739136.1"/>
    <property type="molecule type" value="Genomic_DNA"/>
</dbReference>
<dbReference type="Proteomes" id="UP000574390">
    <property type="component" value="Unassembled WGS sequence"/>
</dbReference>
<dbReference type="AlphaFoldDB" id="A0A7J6T3W5"/>
<evidence type="ECO:0000256" key="1">
    <source>
        <dbReference type="SAM" id="MobiDB-lite"/>
    </source>
</evidence>
<accession>A0A7J6T3W5</accession>